<keyword evidence="1" id="KW-0472">Membrane</keyword>
<keyword evidence="3" id="KW-0418">Kinase</keyword>
<keyword evidence="1" id="KW-0812">Transmembrane</keyword>
<dbReference type="PANTHER" id="PTHR40448:SF1">
    <property type="entry name" value="TWO-COMPONENT SENSOR HISTIDINE KINASE"/>
    <property type="match status" value="1"/>
</dbReference>
<organism evidence="3 4">
    <name type="scientific">Blautia wexlerae</name>
    <dbReference type="NCBI Taxonomy" id="418240"/>
    <lineage>
        <taxon>Bacteria</taxon>
        <taxon>Bacillati</taxon>
        <taxon>Bacillota</taxon>
        <taxon>Clostridia</taxon>
        <taxon>Lachnospirales</taxon>
        <taxon>Lachnospiraceae</taxon>
        <taxon>Blautia</taxon>
    </lineage>
</organism>
<dbReference type="PANTHER" id="PTHR40448">
    <property type="entry name" value="TWO-COMPONENT SENSOR HISTIDINE KINASE"/>
    <property type="match status" value="1"/>
</dbReference>
<feature type="transmembrane region" description="Helical" evidence="1">
    <location>
        <begin position="37"/>
        <end position="55"/>
    </location>
</feature>
<evidence type="ECO:0000259" key="2">
    <source>
        <dbReference type="Pfam" id="PF14501"/>
    </source>
</evidence>
<dbReference type="InterPro" id="IPR036890">
    <property type="entry name" value="HATPase_C_sf"/>
</dbReference>
<name>A0A174TE50_9FIRM</name>
<gene>
    <name evidence="3" type="ORF">ERS852523_03878</name>
</gene>
<dbReference type="Gene3D" id="3.30.565.10">
    <property type="entry name" value="Histidine kinase-like ATPase, C-terminal domain"/>
    <property type="match status" value="1"/>
</dbReference>
<dbReference type="GO" id="GO:0016301">
    <property type="term" value="F:kinase activity"/>
    <property type="evidence" value="ECO:0007669"/>
    <property type="project" value="UniProtKB-KW"/>
</dbReference>
<protein>
    <submittedName>
        <fullName evidence="3">Sensory histidine kinase DcuS</fullName>
    </submittedName>
</protein>
<feature type="domain" description="Sensor histidine kinase NatK-like C-terminal" evidence="2">
    <location>
        <begin position="330"/>
        <end position="431"/>
    </location>
</feature>
<proteinExistence type="predicted"/>
<evidence type="ECO:0000256" key="1">
    <source>
        <dbReference type="SAM" id="Phobius"/>
    </source>
</evidence>
<feature type="transmembrane region" description="Helical" evidence="1">
    <location>
        <begin position="61"/>
        <end position="81"/>
    </location>
</feature>
<keyword evidence="3" id="KW-0808">Transferase</keyword>
<reference evidence="3 4" key="1">
    <citation type="submission" date="2015-09" db="EMBL/GenBank/DDBJ databases">
        <authorList>
            <consortium name="Pathogen Informatics"/>
        </authorList>
    </citation>
    <scope>NUCLEOTIDE SEQUENCE [LARGE SCALE GENOMIC DNA]</scope>
    <source>
        <strain evidence="3 4">2789STDY5834911</strain>
    </source>
</reference>
<accession>A0A174TE50</accession>
<feature type="transmembrane region" description="Helical" evidence="1">
    <location>
        <begin position="6"/>
        <end position="25"/>
    </location>
</feature>
<feature type="transmembrane region" description="Helical" evidence="1">
    <location>
        <begin position="88"/>
        <end position="114"/>
    </location>
</feature>
<dbReference type="Proteomes" id="UP000095712">
    <property type="component" value="Unassembled WGS sequence"/>
</dbReference>
<dbReference type="SUPFAM" id="SSF55874">
    <property type="entry name" value="ATPase domain of HSP90 chaperone/DNA topoisomerase II/histidine kinase"/>
    <property type="match status" value="1"/>
</dbReference>
<feature type="transmembrane region" description="Helical" evidence="1">
    <location>
        <begin position="193"/>
        <end position="212"/>
    </location>
</feature>
<feature type="transmembrane region" description="Helical" evidence="1">
    <location>
        <begin position="134"/>
        <end position="153"/>
    </location>
</feature>
<sequence>MSILYFFVELLASVLEGYIGIRFAGTILEAKKERKQTFLITVLAAVVMSGFVVIFNSFELFSYITVAFGVVGISIIVNFLYKCKFSQAFLISCFYFMCLNYIDFLAITVVGAILQDADYSKIVVTTHSMMRIRQMVICKGVLVLTYLFAKHFIKFKFDTHSFKHYMILTMGGTVGIVYLINNSLNVVNYTDVFNWGNFTIIIILSWVSVYLWQKSKHEEDMTKFMEMRNALLEENYKGLNAAYSANAKVYHDFNNHINVLHQYLQNGDSIAALAYLESLSEPIRVLLEKTWTGNDVIDVIINSKLKKMEDNNIKTSINVEFPNNSDIVSSDICTILSNLLDNAIEACMKNIYDKNKWINITIRIINAMLVFKIENGNEIIPTINNTRLLTSKDDHRFHGWGLKSVESAVEKYEGIVQHTIMDNKFQVVVTLNYNIVNRITDVSE</sequence>
<dbReference type="EMBL" id="CZAW01000069">
    <property type="protein sequence ID" value="CUQ08052.1"/>
    <property type="molecule type" value="Genomic_DNA"/>
</dbReference>
<dbReference type="CDD" id="cd16935">
    <property type="entry name" value="HATPase_AgrC-ComD-like"/>
    <property type="match status" value="1"/>
</dbReference>
<dbReference type="GO" id="GO:0042802">
    <property type="term" value="F:identical protein binding"/>
    <property type="evidence" value="ECO:0007669"/>
    <property type="project" value="TreeGrafter"/>
</dbReference>
<dbReference type="OrthoDB" id="1656061at2"/>
<dbReference type="InterPro" id="IPR032834">
    <property type="entry name" value="NatK-like_C"/>
</dbReference>
<feature type="transmembrane region" description="Helical" evidence="1">
    <location>
        <begin position="165"/>
        <end position="181"/>
    </location>
</feature>
<dbReference type="Pfam" id="PF14501">
    <property type="entry name" value="HATPase_c_5"/>
    <property type="match status" value="1"/>
</dbReference>
<evidence type="ECO:0000313" key="3">
    <source>
        <dbReference type="EMBL" id="CUQ08052.1"/>
    </source>
</evidence>
<evidence type="ECO:0000313" key="4">
    <source>
        <dbReference type="Proteomes" id="UP000095712"/>
    </source>
</evidence>
<dbReference type="RefSeq" id="WP_055153584.1">
    <property type="nucleotide sequence ID" value="NZ_CZAW01000069.1"/>
</dbReference>
<dbReference type="AlphaFoldDB" id="A0A174TE50"/>
<keyword evidence="1" id="KW-1133">Transmembrane helix</keyword>